<dbReference type="Proteomes" id="UP001207468">
    <property type="component" value="Unassembled WGS sequence"/>
</dbReference>
<reference evidence="1" key="1">
    <citation type="submission" date="2021-03" db="EMBL/GenBank/DDBJ databases">
        <title>Evolutionary priming and transition to the ectomycorrhizal habit in an iconic lineage of mushroom-forming fungi: is preadaptation a requirement?</title>
        <authorList>
            <consortium name="DOE Joint Genome Institute"/>
            <person name="Looney B.P."/>
            <person name="Miyauchi S."/>
            <person name="Morin E."/>
            <person name="Drula E."/>
            <person name="Courty P.E."/>
            <person name="Chicoki N."/>
            <person name="Fauchery L."/>
            <person name="Kohler A."/>
            <person name="Kuo A."/>
            <person name="LaButti K."/>
            <person name="Pangilinan J."/>
            <person name="Lipzen A."/>
            <person name="Riley R."/>
            <person name="Andreopoulos W."/>
            <person name="He G."/>
            <person name="Johnson J."/>
            <person name="Barry K.W."/>
            <person name="Grigoriev I.V."/>
            <person name="Nagy L."/>
            <person name="Hibbett D."/>
            <person name="Henrissat B."/>
            <person name="Matheny P.B."/>
            <person name="Labbe J."/>
            <person name="Martin A.F."/>
        </authorList>
    </citation>
    <scope>NUCLEOTIDE SEQUENCE</scope>
    <source>
        <strain evidence="1">BPL698</strain>
    </source>
</reference>
<gene>
    <name evidence="1" type="ORF">F5148DRAFT_1204948</name>
</gene>
<name>A0ACC0U856_9AGAM</name>
<organism evidence="1 2">
    <name type="scientific">Russula earlei</name>
    <dbReference type="NCBI Taxonomy" id="71964"/>
    <lineage>
        <taxon>Eukaryota</taxon>
        <taxon>Fungi</taxon>
        <taxon>Dikarya</taxon>
        <taxon>Basidiomycota</taxon>
        <taxon>Agaricomycotina</taxon>
        <taxon>Agaricomycetes</taxon>
        <taxon>Russulales</taxon>
        <taxon>Russulaceae</taxon>
        <taxon>Russula</taxon>
    </lineage>
</organism>
<dbReference type="EMBL" id="JAGFNK010000125">
    <property type="protein sequence ID" value="KAI9507421.1"/>
    <property type="molecule type" value="Genomic_DNA"/>
</dbReference>
<accession>A0ACC0U856</accession>
<comment type="caution">
    <text evidence="1">The sequence shown here is derived from an EMBL/GenBank/DDBJ whole genome shotgun (WGS) entry which is preliminary data.</text>
</comment>
<proteinExistence type="predicted"/>
<sequence length="85" mass="9687">MRQARMRILYRSLVSCSNLSLWMKPDVLAAQNIPPSSLHCPREMESCEDHVLHCWAHFVRKGVMTTDRLIEAGALPHLPYTGPES</sequence>
<evidence type="ECO:0000313" key="1">
    <source>
        <dbReference type="EMBL" id="KAI9507421.1"/>
    </source>
</evidence>
<evidence type="ECO:0000313" key="2">
    <source>
        <dbReference type="Proteomes" id="UP001207468"/>
    </source>
</evidence>
<protein>
    <submittedName>
        <fullName evidence="1">Uncharacterized protein</fullName>
    </submittedName>
</protein>
<keyword evidence="2" id="KW-1185">Reference proteome</keyword>